<sequence>MNMAFTEPFNKILQASQWKFIFLCLFIWSCSLSTSEAQTVYITKTGAKYHTETCRYLSNSKIPIALSKAKEGNYEACKVCKPSTKVTNGLQYKAIDSTKIITTPRPVQNATTRQCSATAKSTGNRCKRTTKNASGKCWQHE</sequence>
<comment type="caution">
    <text evidence="1">The sequence shown here is derived from an EMBL/GenBank/DDBJ whole genome shotgun (WGS) entry which is preliminary data.</text>
</comment>
<keyword evidence="2" id="KW-1185">Reference proteome</keyword>
<proteinExistence type="predicted"/>
<dbReference type="EMBL" id="BMEC01000012">
    <property type="protein sequence ID" value="GGC47235.1"/>
    <property type="molecule type" value="Genomic_DNA"/>
</dbReference>
<dbReference type="Proteomes" id="UP000636010">
    <property type="component" value="Unassembled WGS sequence"/>
</dbReference>
<organism evidence="1 2">
    <name type="scientific">Marivirga lumbricoides</name>
    <dbReference type="NCBI Taxonomy" id="1046115"/>
    <lineage>
        <taxon>Bacteria</taxon>
        <taxon>Pseudomonadati</taxon>
        <taxon>Bacteroidota</taxon>
        <taxon>Cytophagia</taxon>
        <taxon>Cytophagales</taxon>
        <taxon>Marivirgaceae</taxon>
        <taxon>Marivirga</taxon>
    </lineage>
</organism>
<protein>
    <submittedName>
        <fullName evidence="1">Uncharacterized protein</fullName>
    </submittedName>
</protein>
<evidence type="ECO:0000313" key="1">
    <source>
        <dbReference type="EMBL" id="GGC47235.1"/>
    </source>
</evidence>
<name>A0ABQ1MV67_9BACT</name>
<accession>A0ABQ1MV67</accession>
<evidence type="ECO:0000313" key="2">
    <source>
        <dbReference type="Proteomes" id="UP000636010"/>
    </source>
</evidence>
<reference evidence="2" key="1">
    <citation type="journal article" date="2019" name="Int. J. Syst. Evol. Microbiol.">
        <title>The Global Catalogue of Microorganisms (GCM) 10K type strain sequencing project: providing services to taxonomists for standard genome sequencing and annotation.</title>
        <authorList>
            <consortium name="The Broad Institute Genomics Platform"/>
            <consortium name="The Broad Institute Genome Sequencing Center for Infectious Disease"/>
            <person name="Wu L."/>
            <person name="Ma J."/>
        </authorList>
    </citation>
    <scope>NUCLEOTIDE SEQUENCE [LARGE SCALE GENOMIC DNA]</scope>
    <source>
        <strain evidence="2">CGMCC 1.10832</strain>
    </source>
</reference>
<gene>
    <name evidence="1" type="ORF">GCM10011506_36000</name>
</gene>